<evidence type="ECO:0000256" key="1">
    <source>
        <dbReference type="ARBA" id="ARBA00001936"/>
    </source>
</evidence>
<dbReference type="PANTHER" id="PTHR12992:SF11">
    <property type="entry name" value="MITOCHONDRIAL COENZYME A DIPHOSPHATASE NUDT8"/>
    <property type="match status" value="1"/>
</dbReference>
<dbReference type="CDD" id="cd03426">
    <property type="entry name" value="NUDIX_CoAse_Nudt7"/>
    <property type="match status" value="1"/>
</dbReference>
<dbReference type="Pfam" id="PF00293">
    <property type="entry name" value="NUDIX"/>
    <property type="match status" value="1"/>
</dbReference>
<proteinExistence type="predicted"/>
<dbReference type="InterPro" id="IPR000086">
    <property type="entry name" value="NUDIX_hydrolase_dom"/>
</dbReference>
<dbReference type="Proteomes" id="UP001634394">
    <property type="component" value="Unassembled WGS sequence"/>
</dbReference>
<organism evidence="8 9">
    <name type="scientific">Sinanodonta woodiana</name>
    <name type="common">Chinese pond mussel</name>
    <name type="synonym">Anodonta woodiana</name>
    <dbReference type="NCBI Taxonomy" id="1069815"/>
    <lineage>
        <taxon>Eukaryota</taxon>
        <taxon>Metazoa</taxon>
        <taxon>Spiralia</taxon>
        <taxon>Lophotrochozoa</taxon>
        <taxon>Mollusca</taxon>
        <taxon>Bivalvia</taxon>
        <taxon>Autobranchia</taxon>
        <taxon>Heteroconchia</taxon>
        <taxon>Palaeoheterodonta</taxon>
        <taxon>Unionida</taxon>
        <taxon>Unionoidea</taxon>
        <taxon>Unionidae</taxon>
        <taxon>Unioninae</taxon>
        <taxon>Sinanodonta</taxon>
    </lineage>
</organism>
<dbReference type="AlphaFoldDB" id="A0ABD3VMW9"/>
<evidence type="ECO:0000313" key="9">
    <source>
        <dbReference type="Proteomes" id="UP001634394"/>
    </source>
</evidence>
<dbReference type="InterPro" id="IPR045121">
    <property type="entry name" value="CoAse"/>
</dbReference>
<feature type="domain" description="Nudix hydrolase" evidence="7">
    <location>
        <begin position="98"/>
        <end position="235"/>
    </location>
</feature>
<evidence type="ECO:0000256" key="3">
    <source>
        <dbReference type="ARBA" id="ARBA00022723"/>
    </source>
</evidence>
<dbReference type="SUPFAM" id="SSF55811">
    <property type="entry name" value="Nudix"/>
    <property type="match status" value="1"/>
</dbReference>
<protein>
    <recommendedName>
        <fullName evidence="7">Nudix hydrolase domain-containing protein</fullName>
    </recommendedName>
</protein>
<evidence type="ECO:0000256" key="4">
    <source>
        <dbReference type="ARBA" id="ARBA00022801"/>
    </source>
</evidence>
<sequence>MFKYLRSVYNPSHHVRSQHSLCFNNIFSCINITTNGFRTIKNGRISFLNKCHISISAVLHSREVVTLNNIFSESNKIRVQQNLNSVKAVRMAPFRQDERKAAVLIPMCTVDGQPSLLFMVRSSQLRNHRGEISFPGGMMDITDKDLIYTALRESHEEIGLPVDKVDVWGQLRPTPSKQGDMMVTPIIGYCGELDISSLQINKEEVAAVFTRTVESLCDPKHVHSTHFRTGKGYVLPVYLGGEYRIWGLTAVFVHQFLTLTVPDIYTFKLRHKS</sequence>
<dbReference type="GO" id="GO:0016787">
    <property type="term" value="F:hydrolase activity"/>
    <property type="evidence" value="ECO:0007669"/>
    <property type="project" value="UniProtKB-KW"/>
</dbReference>
<evidence type="ECO:0000256" key="6">
    <source>
        <dbReference type="ARBA" id="ARBA00023211"/>
    </source>
</evidence>
<dbReference type="PANTHER" id="PTHR12992">
    <property type="entry name" value="NUDIX HYDROLASE"/>
    <property type="match status" value="1"/>
</dbReference>
<accession>A0ABD3VMW9</accession>
<evidence type="ECO:0000256" key="5">
    <source>
        <dbReference type="ARBA" id="ARBA00022842"/>
    </source>
</evidence>
<dbReference type="EMBL" id="JBJQND010000011">
    <property type="protein sequence ID" value="KAL3862496.1"/>
    <property type="molecule type" value="Genomic_DNA"/>
</dbReference>
<keyword evidence="6" id="KW-0464">Manganese</keyword>
<evidence type="ECO:0000256" key="2">
    <source>
        <dbReference type="ARBA" id="ARBA00001946"/>
    </source>
</evidence>
<gene>
    <name evidence="8" type="ORF">ACJMK2_008456</name>
</gene>
<keyword evidence="5" id="KW-0460">Magnesium</keyword>
<comment type="caution">
    <text evidence="8">The sequence shown here is derived from an EMBL/GenBank/DDBJ whole genome shotgun (WGS) entry which is preliminary data.</text>
</comment>
<comment type="cofactor">
    <cofactor evidence="1">
        <name>Mn(2+)</name>
        <dbReference type="ChEBI" id="CHEBI:29035"/>
    </cofactor>
</comment>
<evidence type="ECO:0000259" key="7">
    <source>
        <dbReference type="PROSITE" id="PS51462"/>
    </source>
</evidence>
<keyword evidence="4" id="KW-0378">Hydrolase</keyword>
<comment type="cofactor">
    <cofactor evidence="2">
        <name>Mg(2+)</name>
        <dbReference type="ChEBI" id="CHEBI:18420"/>
    </cofactor>
</comment>
<dbReference type="PROSITE" id="PS51462">
    <property type="entry name" value="NUDIX"/>
    <property type="match status" value="1"/>
</dbReference>
<dbReference type="InterPro" id="IPR015797">
    <property type="entry name" value="NUDIX_hydrolase-like_dom_sf"/>
</dbReference>
<evidence type="ECO:0000313" key="8">
    <source>
        <dbReference type="EMBL" id="KAL3862496.1"/>
    </source>
</evidence>
<reference evidence="8 9" key="1">
    <citation type="submission" date="2024-11" db="EMBL/GenBank/DDBJ databases">
        <title>Chromosome-level genome assembly of the freshwater bivalve Anodonta woodiana.</title>
        <authorList>
            <person name="Chen X."/>
        </authorList>
    </citation>
    <scope>NUCLEOTIDE SEQUENCE [LARGE SCALE GENOMIC DNA]</scope>
    <source>
        <strain evidence="8">MN2024</strain>
        <tissue evidence="8">Gills</tissue>
    </source>
</reference>
<name>A0ABD3VMW9_SINWO</name>
<keyword evidence="9" id="KW-1185">Reference proteome</keyword>
<dbReference type="Gene3D" id="3.90.79.10">
    <property type="entry name" value="Nucleoside Triphosphate Pyrophosphohydrolase"/>
    <property type="match status" value="1"/>
</dbReference>
<keyword evidence="3" id="KW-0479">Metal-binding</keyword>
<dbReference type="GO" id="GO:0046872">
    <property type="term" value="F:metal ion binding"/>
    <property type="evidence" value="ECO:0007669"/>
    <property type="project" value="UniProtKB-KW"/>
</dbReference>